<comment type="function">
    <text evidence="9">Involved in beta-(1--&gt;2)glucan export. Transmembrane domains (TMD) form a pore in the inner membrane and the ATP-binding domain (NBD) is responsible for energy generation.</text>
</comment>
<dbReference type="InterPro" id="IPR003593">
    <property type="entry name" value="AAA+_ATPase"/>
</dbReference>
<evidence type="ECO:0000256" key="4">
    <source>
        <dbReference type="ARBA" id="ARBA00022475"/>
    </source>
</evidence>
<name>A0A0A3XKE0_BRAJP</name>
<accession>A0A0A3XKE0</accession>
<dbReference type="GO" id="GO:0015424">
    <property type="term" value="F:ABC-type amino acid transporter activity"/>
    <property type="evidence" value="ECO:0007669"/>
    <property type="project" value="InterPro"/>
</dbReference>
<comment type="subcellular location">
    <subcellularLocation>
        <location evidence="1">Cell membrane</location>
        <topology evidence="1">Peripheral membrane protein</topology>
    </subcellularLocation>
</comment>
<evidence type="ECO:0000256" key="2">
    <source>
        <dbReference type="ARBA" id="ARBA00005417"/>
    </source>
</evidence>
<evidence type="ECO:0000256" key="6">
    <source>
        <dbReference type="ARBA" id="ARBA00022840"/>
    </source>
</evidence>
<gene>
    <name evidence="11" type="ORF">MA20_43440</name>
</gene>
<evidence type="ECO:0000256" key="9">
    <source>
        <dbReference type="ARBA" id="ARBA00024722"/>
    </source>
</evidence>
<keyword evidence="6" id="KW-0067">ATP-binding</keyword>
<evidence type="ECO:0000256" key="1">
    <source>
        <dbReference type="ARBA" id="ARBA00004202"/>
    </source>
</evidence>
<dbReference type="Pfam" id="PF00005">
    <property type="entry name" value="ABC_tran"/>
    <property type="match status" value="1"/>
</dbReference>
<dbReference type="GO" id="GO:0005886">
    <property type="term" value="C:plasma membrane"/>
    <property type="evidence" value="ECO:0007669"/>
    <property type="project" value="UniProtKB-SubCell"/>
</dbReference>
<dbReference type="SUPFAM" id="SSF52540">
    <property type="entry name" value="P-loop containing nucleoside triphosphate hydrolases"/>
    <property type="match status" value="1"/>
</dbReference>
<dbReference type="PROSITE" id="PS50893">
    <property type="entry name" value="ABC_TRANSPORTER_2"/>
    <property type="match status" value="1"/>
</dbReference>
<sequence>MDERVVHVEGLSKRFGGTTVLRGVDFAVSRGETVCILGPNGSGKTTLLRCLNLLVEPTAGRIFFGGHLVGEWADGSRRLKMPLTEHRARIGMVFQHFDLFPHLSALDNITLGPRHVRGFPRPAAEKRGRELLRRVGLESLAEAKPNRLSGGQKQRIAIARALAMGPALVLFDEPTSALDAGMVDEVLNLMKSLAAEGTTMIVVTHEFGFARDVADRVVVMDEGHVIEEGRPAAVFDEPRYARTREILRRRSR</sequence>
<evidence type="ECO:0000256" key="3">
    <source>
        <dbReference type="ARBA" id="ARBA00022448"/>
    </source>
</evidence>
<keyword evidence="8" id="KW-0472">Membrane</keyword>
<dbReference type="Gene3D" id="3.40.50.300">
    <property type="entry name" value="P-loop containing nucleotide triphosphate hydrolases"/>
    <property type="match status" value="1"/>
</dbReference>
<dbReference type="GO" id="GO:0005524">
    <property type="term" value="F:ATP binding"/>
    <property type="evidence" value="ECO:0007669"/>
    <property type="project" value="UniProtKB-KW"/>
</dbReference>
<evidence type="ECO:0000256" key="7">
    <source>
        <dbReference type="ARBA" id="ARBA00022970"/>
    </source>
</evidence>
<dbReference type="PIRSF" id="PIRSF039085">
    <property type="entry name" value="ABC_ATPase_HisP"/>
    <property type="match status" value="1"/>
</dbReference>
<dbReference type="InterPro" id="IPR030679">
    <property type="entry name" value="ABC_ATPase_HisP-typ"/>
</dbReference>
<proteinExistence type="inferred from homology"/>
<dbReference type="Proteomes" id="UP000030377">
    <property type="component" value="Unassembled WGS sequence"/>
</dbReference>
<dbReference type="GO" id="GO:0016887">
    <property type="term" value="F:ATP hydrolysis activity"/>
    <property type="evidence" value="ECO:0007669"/>
    <property type="project" value="InterPro"/>
</dbReference>
<keyword evidence="7" id="KW-0029">Amino-acid transport</keyword>
<organism evidence="11 12">
    <name type="scientific">Bradyrhizobium japonicum</name>
    <dbReference type="NCBI Taxonomy" id="375"/>
    <lineage>
        <taxon>Bacteria</taxon>
        <taxon>Pseudomonadati</taxon>
        <taxon>Pseudomonadota</taxon>
        <taxon>Alphaproteobacteria</taxon>
        <taxon>Hyphomicrobiales</taxon>
        <taxon>Nitrobacteraceae</taxon>
        <taxon>Bradyrhizobium</taxon>
    </lineage>
</organism>
<protein>
    <recommendedName>
        <fullName evidence="10">ABC transporter domain-containing protein</fullName>
    </recommendedName>
</protein>
<dbReference type="SMART" id="SM00382">
    <property type="entry name" value="AAA"/>
    <property type="match status" value="1"/>
</dbReference>
<dbReference type="EMBL" id="JRPN01000044">
    <property type="protein sequence ID" value="KGT73611.1"/>
    <property type="molecule type" value="Genomic_DNA"/>
</dbReference>
<evidence type="ECO:0000313" key="11">
    <source>
        <dbReference type="EMBL" id="KGT73611.1"/>
    </source>
</evidence>
<evidence type="ECO:0000259" key="10">
    <source>
        <dbReference type="PROSITE" id="PS50893"/>
    </source>
</evidence>
<dbReference type="AlphaFoldDB" id="A0A0A3XKE0"/>
<keyword evidence="3" id="KW-0813">Transport</keyword>
<feature type="domain" description="ABC transporter" evidence="10">
    <location>
        <begin position="6"/>
        <end position="247"/>
    </location>
</feature>
<evidence type="ECO:0000313" key="12">
    <source>
        <dbReference type="Proteomes" id="UP000030377"/>
    </source>
</evidence>
<keyword evidence="4" id="KW-1003">Cell membrane</keyword>
<dbReference type="InterPro" id="IPR027417">
    <property type="entry name" value="P-loop_NTPase"/>
</dbReference>
<dbReference type="InterPro" id="IPR017871">
    <property type="entry name" value="ABC_transporter-like_CS"/>
</dbReference>
<comment type="similarity">
    <text evidence="2">Belongs to the ABC transporter superfamily.</text>
</comment>
<comment type="caution">
    <text evidence="11">The sequence shown here is derived from an EMBL/GenBank/DDBJ whole genome shotgun (WGS) entry which is preliminary data.</text>
</comment>
<dbReference type="PROSITE" id="PS00211">
    <property type="entry name" value="ABC_TRANSPORTER_1"/>
    <property type="match status" value="1"/>
</dbReference>
<evidence type="ECO:0000256" key="8">
    <source>
        <dbReference type="ARBA" id="ARBA00023136"/>
    </source>
</evidence>
<dbReference type="PANTHER" id="PTHR43166:SF9">
    <property type="entry name" value="GLUTAMATE_ASPARTATE IMPORT ATP-BINDING PROTEIN GLTL"/>
    <property type="match status" value="1"/>
</dbReference>
<dbReference type="InterPro" id="IPR003439">
    <property type="entry name" value="ABC_transporter-like_ATP-bd"/>
</dbReference>
<keyword evidence="5" id="KW-0547">Nucleotide-binding</keyword>
<evidence type="ECO:0000256" key="5">
    <source>
        <dbReference type="ARBA" id="ARBA00022741"/>
    </source>
</evidence>
<reference evidence="11 12" key="1">
    <citation type="submission" date="2014-09" db="EMBL/GenBank/DDBJ databases">
        <title>Draft genome of Bradyrhizobium japonicum Is-34.</title>
        <authorList>
            <person name="Tsurumaru H."/>
            <person name="Yamakawa T."/>
            <person name="Hashimoto S."/>
            <person name="Okizaki K."/>
            <person name="Kanesaki Y."/>
            <person name="Yoshikawa H."/>
            <person name="Yajima S."/>
        </authorList>
    </citation>
    <scope>NUCLEOTIDE SEQUENCE [LARGE SCALE GENOMIC DNA]</scope>
    <source>
        <strain evidence="11 12">Is-34</strain>
    </source>
</reference>
<dbReference type="InterPro" id="IPR050086">
    <property type="entry name" value="MetN_ABC_transporter-like"/>
</dbReference>
<dbReference type="PANTHER" id="PTHR43166">
    <property type="entry name" value="AMINO ACID IMPORT ATP-BINDING PROTEIN"/>
    <property type="match status" value="1"/>
</dbReference>